<reference evidence="3" key="1">
    <citation type="journal article" date="2014" name="Science">
        <title>The coffee genome provides insight into the convergent evolution of caffeine biosynthesis.</title>
        <authorList>
            <person name="Denoeud F."/>
            <person name="Carretero-Paulet L."/>
            <person name="Dereeper A."/>
            <person name="Droc G."/>
            <person name="Guyot R."/>
            <person name="Pietrella M."/>
            <person name="Zheng C."/>
            <person name="Alberti A."/>
            <person name="Anthony F."/>
            <person name="Aprea G."/>
            <person name="Aury J.M."/>
            <person name="Bento P."/>
            <person name="Bernard M."/>
            <person name="Bocs S."/>
            <person name="Campa C."/>
            <person name="Cenci A."/>
            <person name="Combes M.C."/>
            <person name="Crouzillat D."/>
            <person name="Da Silva C."/>
            <person name="Daddiego L."/>
            <person name="De Bellis F."/>
            <person name="Dussert S."/>
            <person name="Garsmeur O."/>
            <person name="Gayraud T."/>
            <person name="Guignon V."/>
            <person name="Jahn K."/>
            <person name="Jamilloux V."/>
            <person name="Joet T."/>
            <person name="Labadie K."/>
            <person name="Lan T."/>
            <person name="Leclercq J."/>
            <person name="Lepelley M."/>
            <person name="Leroy T."/>
            <person name="Li L.T."/>
            <person name="Librado P."/>
            <person name="Lopez L."/>
            <person name="Munoz A."/>
            <person name="Noel B."/>
            <person name="Pallavicini A."/>
            <person name="Perrotta G."/>
            <person name="Poncet V."/>
            <person name="Pot D."/>
            <person name="Priyono X."/>
            <person name="Rigoreau M."/>
            <person name="Rouard M."/>
            <person name="Rozas J."/>
            <person name="Tranchant-Dubreuil C."/>
            <person name="VanBuren R."/>
            <person name="Zhang Q."/>
            <person name="Andrade A.C."/>
            <person name="Argout X."/>
            <person name="Bertrand B."/>
            <person name="de Kochko A."/>
            <person name="Graziosi G."/>
            <person name="Henry R.J."/>
            <person name="Jayarama X."/>
            <person name="Ming R."/>
            <person name="Nagai C."/>
            <person name="Rounsley S."/>
            <person name="Sankoff D."/>
            <person name="Giuliano G."/>
            <person name="Albert V.A."/>
            <person name="Wincker P."/>
            <person name="Lashermes P."/>
        </authorList>
    </citation>
    <scope>NUCLEOTIDE SEQUENCE [LARGE SCALE GENOMIC DNA]</scope>
    <source>
        <strain evidence="3">cv. DH200-94</strain>
    </source>
</reference>
<dbReference type="CDD" id="cd09274">
    <property type="entry name" value="RNase_HI_RT_Ty3"/>
    <property type="match status" value="1"/>
</dbReference>
<dbReference type="InterPro" id="IPR051320">
    <property type="entry name" value="Viral_Replic_Matur_Polypro"/>
</dbReference>
<dbReference type="PANTHER" id="PTHR33064:SF37">
    <property type="entry name" value="RIBONUCLEASE H"/>
    <property type="match status" value="1"/>
</dbReference>
<organism evidence="2 3">
    <name type="scientific">Coffea canephora</name>
    <name type="common">Robusta coffee</name>
    <dbReference type="NCBI Taxonomy" id="49390"/>
    <lineage>
        <taxon>Eukaryota</taxon>
        <taxon>Viridiplantae</taxon>
        <taxon>Streptophyta</taxon>
        <taxon>Embryophyta</taxon>
        <taxon>Tracheophyta</taxon>
        <taxon>Spermatophyta</taxon>
        <taxon>Magnoliopsida</taxon>
        <taxon>eudicotyledons</taxon>
        <taxon>Gunneridae</taxon>
        <taxon>Pentapetalae</taxon>
        <taxon>asterids</taxon>
        <taxon>lamiids</taxon>
        <taxon>Gentianales</taxon>
        <taxon>Rubiaceae</taxon>
        <taxon>Ixoroideae</taxon>
        <taxon>Gardenieae complex</taxon>
        <taxon>Bertiereae - Coffeeae clade</taxon>
        <taxon>Coffeeae</taxon>
        <taxon>Coffea</taxon>
    </lineage>
</organism>
<protein>
    <submittedName>
        <fullName evidence="2">DH200=94 genomic scaffold, scaffold_328</fullName>
    </submittedName>
</protein>
<dbReference type="InterPro" id="IPR043128">
    <property type="entry name" value="Rev_trsase/Diguanyl_cyclase"/>
</dbReference>
<dbReference type="InterPro" id="IPR043502">
    <property type="entry name" value="DNA/RNA_pol_sf"/>
</dbReference>
<evidence type="ECO:0000313" key="3">
    <source>
        <dbReference type="Proteomes" id="UP000295252"/>
    </source>
</evidence>
<gene>
    <name evidence="2" type="ORF">GSCOC_T00004628001</name>
</gene>
<dbReference type="InterPro" id="IPR041577">
    <property type="entry name" value="RT_RNaseH_2"/>
</dbReference>
<dbReference type="Gene3D" id="3.30.70.270">
    <property type="match status" value="1"/>
</dbReference>
<dbReference type="InParanoid" id="A0A068VE58"/>
<dbReference type="AlphaFoldDB" id="A0A068VE58"/>
<dbReference type="PANTHER" id="PTHR33064">
    <property type="entry name" value="POL PROTEIN"/>
    <property type="match status" value="1"/>
</dbReference>
<dbReference type="SUPFAM" id="SSF56672">
    <property type="entry name" value="DNA/RNA polymerases"/>
    <property type="match status" value="1"/>
</dbReference>
<proteinExistence type="predicted"/>
<dbReference type="Proteomes" id="UP000295252">
    <property type="component" value="Unassembled WGS sequence"/>
</dbReference>
<dbReference type="PhylomeDB" id="A0A068VE58"/>
<dbReference type="EMBL" id="HG739412">
    <property type="protein sequence ID" value="CDP19016.1"/>
    <property type="molecule type" value="Genomic_DNA"/>
</dbReference>
<sequence length="347" mass="40091">MIKNFQPILHSALVYIDDILLFKILFLGMKISNGTCTPEQQVGQSVKDFPEENLTKTQVQQFLGLVNYVREFIPKAAKHISPLTKMLKKAPPSWGSSQTQAIQKLKQELVNLPTLHIPTEGKKILQTDASDKYWGAVLLEEDNKGTRHYCGFSSGKFKAFEQHYHSIFKEILAIRNGIKKFSFFLISHHFLVEMDMGSFPKMLHFKQKSVPHPQLLRWSAWFSQYSFDVKHIKGKKNIVADFFSRKEPIPQQVLYCLMFTSVQPVTAPPSPKVNQRVWRIACPTLARTRSLSSSEIRYNLETKRKIIPKLKTYIYIHIHLNRNTIPIRTKVLVLTTSNLIQALVREQ</sequence>
<name>A0A068VE58_COFCA</name>
<evidence type="ECO:0000259" key="1">
    <source>
        <dbReference type="Pfam" id="PF17919"/>
    </source>
</evidence>
<dbReference type="Gramene" id="CDP19016">
    <property type="protein sequence ID" value="CDP19016"/>
    <property type="gene ID" value="GSCOC_T00004628001"/>
</dbReference>
<accession>A0A068VE58</accession>
<evidence type="ECO:0000313" key="2">
    <source>
        <dbReference type="EMBL" id="CDP19016.1"/>
    </source>
</evidence>
<keyword evidence="3" id="KW-1185">Reference proteome</keyword>
<feature type="domain" description="Reverse transcriptase/retrotransposon-derived protein RNase H-like" evidence="1">
    <location>
        <begin position="94"/>
        <end position="192"/>
    </location>
</feature>
<dbReference type="OMA" id="DAKRTIC"/>
<dbReference type="Pfam" id="PF17919">
    <property type="entry name" value="RT_RNaseH_2"/>
    <property type="match status" value="1"/>
</dbReference>
<dbReference type="OrthoDB" id="1914518at2759"/>
<dbReference type="STRING" id="49390.A0A068VE58"/>